<protein>
    <recommendedName>
        <fullName evidence="9">Branched-chain amino acid transport system carrier protein</fullName>
    </recommendedName>
</protein>
<keyword evidence="6 9" id="KW-0029">Amino-acid transport</keyword>
<dbReference type="PANTHER" id="PTHR30588:SF0">
    <property type="entry name" value="BRANCHED-CHAIN AMINO ACID PERMEASE BRNQ"/>
    <property type="match status" value="1"/>
</dbReference>
<dbReference type="AlphaFoldDB" id="A0A7C6Z1V8"/>
<dbReference type="Pfam" id="PF05525">
    <property type="entry name" value="Branch_AA_trans"/>
    <property type="match status" value="1"/>
</dbReference>
<dbReference type="GO" id="GO:0005304">
    <property type="term" value="F:L-valine transmembrane transporter activity"/>
    <property type="evidence" value="ECO:0007669"/>
    <property type="project" value="TreeGrafter"/>
</dbReference>
<organism evidence="10 11">
    <name type="scientific">Desulfitobacterium dehalogenans</name>
    <dbReference type="NCBI Taxonomy" id="36854"/>
    <lineage>
        <taxon>Bacteria</taxon>
        <taxon>Bacillati</taxon>
        <taxon>Bacillota</taxon>
        <taxon>Clostridia</taxon>
        <taxon>Eubacteriales</taxon>
        <taxon>Desulfitobacteriaceae</taxon>
        <taxon>Desulfitobacterium</taxon>
    </lineage>
</organism>
<evidence type="ECO:0000256" key="1">
    <source>
        <dbReference type="ARBA" id="ARBA00004651"/>
    </source>
</evidence>
<feature type="transmembrane region" description="Helical" evidence="9">
    <location>
        <begin position="278"/>
        <end position="298"/>
    </location>
</feature>
<evidence type="ECO:0000256" key="9">
    <source>
        <dbReference type="RuleBase" id="RU362122"/>
    </source>
</evidence>
<evidence type="ECO:0000256" key="2">
    <source>
        <dbReference type="ARBA" id="ARBA00008540"/>
    </source>
</evidence>
<evidence type="ECO:0000313" key="10">
    <source>
        <dbReference type="EMBL" id="HHY25143.1"/>
    </source>
</evidence>
<feature type="transmembrane region" description="Helical" evidence="9">
    <location>
        <begin position="82"/>
        <end position="100"/>
    </location>
</feature>
<comment type="caution">
    <text evidence="10">The sequence shown here is derived from an EMBL/GenBank/DDBJ whole genome shotgun (WGS) entry which is preliminary data.</text>
</comment>
<feature type="transmembrane region" description="Helical" evidence="9">
    <location>
        <begin position="406"/>
        <end position="431"/>
    </location>
</feature>
<feature type="transmembrane region" description="Helical" evidence="9">
    <location>
        <begin position="228"/>
        <end position="248"/>
    </location>
</feature>
<dbReference type="InterPro" id="IPR004685">
    <property type="entry name" value="Brnchd-chn_aa_trnsp_Livcs"/>
</dbReference>
<comment type="subcellular location">
    <subcellularLocation>
        <location evidence="1 9">Cell membrane</location>
        <topology evidence="1 9">Multi-pass membrane protein</topology>
    </subcellularLocation>
</comment>
<keyword evidence="7 9" id="KW-1133">Transmembrane helix</keyword>
<feature type="transmembrane region" description="Helical" evidence="9">
    <location>
        <begin position="39"/>
        <end position="62"/>
    </location>
</feature>
<evidence type="ECO:0000256" key="7">
    <source>
        <dbReference type="ARBA" id="ARBA00022989"/>
    </source>
</evidence>
<evidence type="ECO:0000256" key="4">
    <source>
        <dbReference type="ARBA" id="ARBA00022475"/>
    </source>
</evidence>
<dbReference type="GO" id="GO:0015190">
    <property type="term" value="F:L-leucine transmembrane transporter activity"/>
    <property type="evidence" value="ECO:0007669"/>
    <property type="project" value="TreeGrafter"/>
</dbReference>
<evidence type="ECO:0000256" key="6">
    <source>
        <dbReference type="ARBA" id="ARBA00022970"/>
    </source>
</evidence>
<gene>
    <name evidence="10" type="primary">brnQ</name>
    <name evidence="10" type="ORF">GX523_00055</name>
</gene>
<comment type="similarity">
    <text evidence="2 9">Belongs to the branched chain amino acid transporter family.</text>
</comment>
<feature type="transmembrane region" description="Helical" evidence="9">
    <location>
        <begin position="367"/>
        <end position="386"/>
    </location>
</feature>
<sequence length="437" mass="46854">MKLSSKDILITGFALLAMFFGAGNLIFPPMLGLQSGDQLFWALLGFIATGVGLPFLGVTAVAKAGGDLELLANRVHPAFSKIITTISVLCIGPLLAIPRTAATTYEVAIAPVTQFIHPQLALLLTSVAFFTITLFFVLRPTQILDSVGKILTPFMLIFLAIIIYVGVTHPLGTMAQSSYVNPFSQGFLEGYNTMDAIASVIFGMIIVKGIKEKGVNDNNQIARITIRAGMIAAAGLCFIYVGLGYIGATTGTLFTGNNHGQMLIFISESLLGVPGRTIIGVVMALACLTTAIGLVASCGEYFSRLTHNRVSYNTVAVITTLISFILANLGLANILKVSVPLLEFVYPIIIVLIMLALLHNLYKGKRAVYVCTVGIIVFYVTLDTLYDLGTSLGINLGLIRKVMDFLPFYHLGLGWLIPAVLTLVLTAVFTYKKSAKA</sequence>
<dbReference type="GO" id="GO:0015188">
    <property type="term" value="F:L-isoleucine transmembrane transporter activity"/>
    <property type="evidence" value="ECO:0007669"/>
    <property type="project" value="TreeGrafter"/>
</dbReference>
<comment type="function">
    <text evidence="9">Component of the transport system for branched-chain amino acids.</text>
</comment>
<proteinExistence type="inferred from homology"/>
<reference evidence="10 11" key="1">
    <citation type="journal article" date="2020" name="Biotechnol. Biofuels">
        <title>New insights from the biogas microbiome by comprehensive genome-resolved metagenomics of nearly 1600 species originating from multiple anaerobic digesters.</title>
        <authorList>
            <person name="Campanaro S."/>
            <person name="Treu L."/>
            <person name="Rodriguez-R L.M."/>
            <person name="Kovalovszki A."/>
            <person name="Ziels R.M."/>
            <person name="Maus I."/>
            <person name="Zhu X."/>
            <person name="Kougias P.G."/>
            <person name="Basile A."/>
            <person name="Luo G."/>
            <person name="Schluter A."/>
            <person name="Konstantinidis K.T."/>
            <person name="Angelidaki I."/>
        </authorList>
    </citation>
    <scope>NUCLEOTIDE SEQUENCE [LARGE SCALE GENOMIC DNA]</scope>
    <source>
        <strain evidence="10">AS05jafATM_4</strain>
    </source>
</reference>
<feature type="transmembrane region" description="Helical" evidence="9">
    <location>
        <begin position="310"/>
        <end position="332"/>
    </location>
</feature>
<dbReference type="GO" id="GO:0015818">
    <property type="term" value="P:isoleucine transport"/>
    <property type="evidence" value="ECO:0007669"/>
    <property type="project" value="TreeGrafter"/>
</dbReference>
<evidence type="ECO:0000256" key="3">
    <source>
        <dbReference type="ARBA" id="ARBA00022448"/>
    </source>
</evidence>
<accession>A0A7C6Z1V8</accession>
<evidence type="ECO:0000313" key="11">
    <source>
        <dbReference type="Proteomes" id="UP000553059"/>
    </source>
</evidence>
<feature type="transmembrane region" description="Helical" evidence="9">
    <location>
        <begin position="120"/>
        <end position="138"/>
    </location>
</feature>
<dbReference type="Proteomes" id="UP000553059">
    <property type="component" value="Unassembled WGS sequence"/>
</dbReference>
<dbReference type="EMBL" id="DUTF01000003">
    <property type="protein sequence ID" value="HHY25143.1"/>
    <property type="molecule type" value="Genomic_DNA"/>
</dbReference>
<dbReference type="NCBIfam" id="TIGR00796">
    <property type="entry name" value="livcs"/>
    <property type="match status" value="1"/>
</dbReference>
<dbReference type="PANTHER" id="PTHR30588">
    <property type="entry name" value="BRANCHED-CHAIN AMINO ACID TRANSPORT SYSTEM 2 CARRIER PROTEIN"/>
    <property type="match status" value="1"/>
</dbReference>
<keyword evidence="8 9" id="KW-0472">Membrane</keyword>
<evidence type="ECO:0000256" key="8">
    <source>
        <dbReference type="ARBA" id="ARBA00023136"/>
    </source>
</evidence>
<keyword evidence="5 9" id="KW-0812">Transmembrane</keyword>
<name>A0A7C6Z1V8_9FIRM</name>
<dbReference type="GO" id="GO:0005886">
    <property type="term" value="C:plasma membrane"/>
    <property type="evidence" value="ECO:0007669"/>
    <property type="project" value="UniProtKB-SubCell"/>
</dbReference>
<keyword evidence="4" id="KW-1003">Cell membrane</keyword>
<feature type="transmembrane region" description="Helical" evidence="9">
    <location>
        <begin position="344"/>
        <end position="362"/>
    </location>
</feature>
<feature type="transmembrane region" description="Helical" evidence="9">
    <location>
        <begin position="150"/>
        <end position="167"/>
    </location>
</feature>
<evidence type="ECO:0000256" key="5">
    <source>
        <dbReference type="ARBA" id="ARBA00022692"/>
    </source>
</evidence>
<feature type="transmembrane region" description="Helical" evidence="9">
    <location>
        <begin position="7"/>
        <end position="27"/>
    </location>
</feature>
<keyword evidence="3 9" id="KW-0813">Transport</keyword>
<dbReference type="GO" id="GO:0015820">
    <property type="term" value="P:L-leucine transport"/>
    <property type="evidence" value="ECO:0007669"/>
    <property type="project" value="TreeGrafter"/>
</dbReference>
<feature type="transmembrane region" description="Helical" evidence="9">
    <location>
        <begin position="187"/>
        <end position="207"/>
    </location>
</feature>